<protein>
    <submittedName>
        <fullName evidence="1">Uncharacterized protein</fullName>
    </submittedName>
</protein>
<accession>A0A8A3S2A2</accession>
<dbReference type="Proteomes" id="UP001042704">
    <property type="component" value="Chromosome"/>
</dbReference>
<dbReference type="EMBL" id="CP036172">
    <property type="protein sequence ID" value="QSZ66325.1"/>
    <property type="molecule type" value="Genomic_DNA"/>
</dbReference>
<dbReference type="KEGG" id="maqe:RJ40_01820"/>
<reference evidence="1" key="1">
    <citation type="journal article" date="2001" name="Int. J. Syst. Evol. Microbiol.">
        <title>Methanofollis aquaemaris sp. nov., a methanogen isolated from an aquaculture fish pond.</title>
        <authorList>
            <person name="Lai M.C."/>
            <person name="Chen S.C."/>
        </authorList>
    </citation>
    <scope>NUCLEOTIDE SEQUENCE</scope>
    <source>
        <strain evidence="1">N2F9704</strain>
    </source>
</reference>
<sequence length="160" mass="18308">MEKKIGSHSKWMLLLLIIAVAVTIQPVSATTHVVELGNAWIWDRPSVTSGVLNLCQPEEYTIEINSGDIVEYRMEYAFTDERTHSGDNSASFILRCNGVDADRDEIIDRSNIDDGEHRYLSWSQRYYNNNHHILVDLVAAYNGDRSWSDNKQMLVHINVV</sequence>
<gene>
    <name evidence="1" type="ORF">RJ40_01820</name>
</gene>
<keyword evidence="2" id="KW-1185">Reference proteome</keyword>
<dbReference type="AlphaFoldDB" id="A0A8A3S2A2"/>
<organism evidence="1 2">
    <name type="scientific">Methanofollis aquaemaris</name>
    <dbReference type="NCBI Taxonomy" id="126734"/>
    <lineage>
        <taxon>Archaea</taxon>
        <taxon>Methanobacteriati</taxon>
        <taxon>Methanobacteriota</taxon>
        <taxon>Stenosarchaea group</taxon>
        <taxon>Methanomicrobia</taxon>
        <taxon>Methanomicrobiales</taxon>
        <taxon>Methanomicrobiaceae</taxon>
        <taxon>Methanofollis</taxon>
    </lineage>
</organism>
<name>A0A8A3S2A2_9EURY</name>
<dbReference type="RefSeq" id="WP_265581653.1">
    <property type="nucleotide sequence ID" value="NZ_CP036172.1"/>
</dbReference>
<dbReference type="GeneID" id="76423055"/>
<evidence type="ECO:0000313" key="1">
    <source>
        <dbReference type="EMBL" id="QSZ66325.1"/>
    </source>
</evidence>
<reference evidence="1" key="2">
    <citation type="submission" date="2019-02" db="EMBL/GenBank/DDBJ databases">
        <authorList>
            <person name="Chen S.-C."/>
            <person name="Chien H.-H."/>
            <person name="Lai M.-C."/>
        </authorList>
    </citation>
    <scope>NUCLEOTIDE SEQUENCE</scope>
    <source>
        <strain evidence="1">N2F9704</strain>
    </source>
</reference>
<evidence type="ECO:0000313" key="2">
    <source>
        <dbReference type="Proteomes" id="UP001042704"/>
    </source>
</evidence>
<proteinExistence type="predicted"/>